<dbReference type="InterPro" id="IPR048520">
    <property type="entry name" value="LarA_C"/>
</dbReference>
<name>A0A2M8PIE9_9CHLR</name>
<dbReference type="Proteomes" id="UP000229681">
    <property type="component" value="Unassembled WGS sequence"/>
</dbReference>
<dbReference type="GO" id="GO:0050043">
    <property type="term" value="F:lactate racemase activity"/>
    <property type="evidence" value="ECO:0007669"/>
    <property type="project" value="InterPro"/>
</dbReference>
<dbReference type="Gene3D" id="3.90.226.30">
    <property type="match status" value="1"/>
</dbReference>
<dbReference type="InterPro" id="IPR047926">
    <property type="entry name" value="Ni_dep_LarA"/>
</dbReference>
<dbReference type="PANTHER" id="PTHR33171">
    <property type="entry name" value="LAR_N DOMAIN-CONTAINING PROTEIN"/>
    <property type="match status" value="1"/>
</dbReference>
<gene>
    <name evidence="3" type="ORF">CUN49_01035</name>
</gene>
<organism evidence="3 4">
    <name type="scientific">Candidatus Thermofonsia Clade 1 bacterium</name>
    <dbReference type="NCBI Taxonomy" id="2364210"/>
    <lineage>
        <taxon>Bacteria</taxon>
        <taxon>Bacillati</taxon>
        <taxon>Chloroflexota</taxon>
        <taxon>Candidatus Thermofontia</taxon>
        <taxon>Candidatus Thermofonsia Clade 1</taxon>
    </lineage>
</organism>
<dbReference type="InterPro" id="IPR018657">
    <property type="entry name" value="LarA-like_N"/>
</dbReference>
<comment type="caution">
    <text evidence="3">The sequence shown here is derived from an EMBL/GenBank/DDBJ whole genome shotgun (WGS) entry which is preliminary data.</text>
</comment>
<evidence type="ECO:0000259" key="1">
    <source>
        <dbReference type="Pfam" id="PF09861"/>
    </source>
</evidence>
<dbReference type="Pfam" id="PF09861">
    <property type="entry name" value="Lar_N"/>
    <property type="match status" value="1"/>
</dbReference>
<dbReference type="PANTHER" id="PTHR33171:SF17">
    <property type="entry name" value="LARA-LIKE N-TERMINAL DOMAIN-CONTAINING PROTEIN"/>
    <property type="match status" value="1"/>
</dbReference>
<feature type="domain" description="LarA-like N-terminal" evidence="1">
    <location>
        <begin position="7"/>
        <end position="203"/>
    </location>
</feature>
<dbReference type="AlphaFoldDB" id="A0A2M8PIE9"/>
<feature type="domain" description="Lactate racemase C-terminal" evidence="2">
    <location>
        <begin position="267"/>
        <end position="408"/>
    </location>
</feature>
<dbReference type="EMBL" id="PGTM01000006">
    <property type="protein sequence ID" value="PJF37317.1"/>
    <property type="molecule type" value="Genomic_DNA"/>
</dbReference>
<dbReference type="Pfam" id="PF21113">
    <property type="entry name" value="LarA_C"/>
    <property type="match status" value="1"/>
</dbReference>
<protein>
    <submittedName>
        <fullName evidence="3">Uncharacterized protein</fullName>
    </submittedName>
</protein>
<dbReference type="InterPro" id="IPR043166">
    <property type="entry name" value="LarA-like_C"/>
</dbReference>
<reference evidence="3 4" key="1">
    <citation type="submission" date="2017-11" db="EMBL/GenBank/DDBJ databases">
        <title>Evolution of Phototrophy in the Chloroflexi Phylum Driven by Horizontal Gene Transfer.</title>
        <authorList>
            <person name="Ward L.M."/>
            <person name="Hemp J."/>
            <person name="Shih P.M."/>
            <person name="Mcglynn S.E."/>
            <person name="Fischer W."/>
        </authorList>
    </citation>
    <scope>NUCLEOTIDE SEQUENCE [LARGE SCALE GENOMIC DNA]</scope>
    <source>
        <strain evidence="3">JP3_13</strain>
    </source>
</reference>
<proteinExistence type="predicted"/>
<dbReference type="InterPro" id="IPR048068">
    <property type="entry name" value="LarA-like"/>
</dbReference>
<dbReference type="NCBIfam" id="NF033504">
    <property type="entry name" value="Ni_dep_LarA"/>
    <property type="match status" value="1"/>
</dbReference>
<evidence type="ECO:0000259" key="2">
    <source>
        <dbReference type="Pfam" id="PF21113"/>
    </source>
</evidence>
<evidence type="ECO:0000313" key="3">
    <source>
        <dbReference type="EMBL" id="PJF37317.1"/>
    </source>
</evidence>
<evidence type="ECO:0000313" key="4">
    <source>
        <dbReference type="Proteomes" id="UP000229681"/>
    </source>
</evidence>
<dbReference type="Gene3D" id="3.40.50.11440">
    <property type="match status" value="1"/>
</dbReference>
<accession>A0A2M8PIE9</accession>
<sequence>MNITLPYGKKHLSLELPDHLSVDVLHPRQTPPAPDPEAEVAAALDRVDWLQFKGARSAAIAINDKTRPVPHHLLLPPLLERLARIGIPNERITLIIATGNHAPMQPEEFPTILPQAVLARYRVISHDIDAEQGIVRLGKTARQTVVSINRTFFEANLRIVVGNVEPHQFAGFSGGVKSAVIGLAGWDTINGNHRMMAEPGATLGSYEDNPVRQDIEDMGRIVGVHLALNTVLNEHKQIVRVFCGAPLDVMRAAIPLVRQVYQQTVAAPYDLIIASPGGYPKDINIYQAQKALGHAVHASRLGGTIILAAACSEGSGSAKYERWLSQLCLPLGADVNRAVIERFRAEGFHVGPHKAFQIARDSVDRRVIWITDLPNPAQFGFRSAASLRAALYEALDADPSIQRVAVLPYANATLVQAQS</sequence>